<keyword evidence="2" id="KW-0812">Transmembrane</keyword>
<proteinExistence type="predicted"/>
<dbReference type="RefSeq" id="WP_203901577.1">
    <property type="nucleotide sequence ID" value="NZ_BOPF01000019.1"/>
</dbReference>
<keyword evidence="4" id="KW-1185">Reference proteome</keyword>
<accession>A0A8J3YQC8</accession>
<evidence type="ECO:0000256" key="1">
    <source>
        <dbReference type="SAM" id="MobiDB-lite"/>
    </source>
</evidence>
<evidence type="ECO:0000313" key="4">
    <source>
        <dbReference type="Proteomes" id="UP000619260"/>
    </source>
</evidence>
<comment type="caution">
    <text evidence="3">The sequence shown here is derived from an EMBL/GenBank/DDBJ whole genome shotgun (WGS) entry which is preliminary data.</text>
</comment>
<dbReference type="AlphaFoldDB" id="A0A8J3YQC8"/>
<feature type="transmembrane region" description="Helical" evidence="2">
    <location>
        <begin position="6"/>
        <end position="24"/>
    </location>
</feature>
<sequence>MSLGLYVWLFLLGTGFMCAVYGYVEAIEPRPERTVRRRPRWRRLFSRLGRRHAREARLCAAVVAGSLDRARYRSAMADLAAAESARTARREPVAPPGRPAG</sequence>
<evidence type="ECO:0000256" key="2">
    <source>
        <dbReference type="SAM" id="Phobius"/>
    </source>
</evidence>
<evidence type="ECO:0000313" key="3">
    <source>
        <dbReference type="EMBL" id="GIJ48075.1"/>
    </source>
</evidence>
<keyword evidence="2" id="KW-1133">Transmembrane helix</keyword>
<reference evidence="3" key="1">
    <citation type="submission" date="2021-01" db="EMBL/GenBank/DDBJ databases">
        <title>Whole genome shotgun sequence of Virgisporangium aliadipatigenens NBRC 105644.</title>
        <authorList>
            <person name="Komaki H."/>
            <person name="Tamura T."/>
        </authorList>
    </citation>
    <scope>NUCLEOTIDE SEQUENCE</scope>
    <source>
        <strain evidence="3">NBRC 105644</strain>
    </source>
</reference>
<protein>
    <submittedName>
        <fullName evidence="3">Uncharacterized protein</fullName>
    </submittedName>
</protein>
<feature type="region of interest" description="Disordered" evidence="1">
    <location>
        <begin position="82"/>
        <end position="101"/>
    </location>
</feature>
<keyword evidence="2" id="KW-0472">Membrane</keyword>
<dbReference type="Proteomes" id="UP000619260">
    <property type="component" value="Unassembled WGS sequence"/>
</dbReference>
<name>A0A8J3YQC8_9ACTN</name>
<organism evidence="3 4">
    <name type="scientific">Virgisporangium aliadipatigenens</name>
    <dbReference type="NCBI Taxonomy" id="741659"/>
    <lineage>
        <taxon>Bacteria</taxon>
        <taxon>Bacillati</taxon>
        <taxon>Actinomycetota</taxon>
        <taxon>Actinomycetes</taxon>
        <taxon>Micromonosporales</taxon>
        <taxon>Micromonosporaceae</taxon>
        <taxon>Virgisporangium</taxon>
    </lineage>
</organism>
<dbReference type="EMBL" id="BOPF01000019">
    <property type="protein sequence ID" value="GIJ48075.1"/>
    <property type="molecule type" value="Genomic_DNA"/>
</dbReference>
<gene>
    <name evidence="3" type="ORF">Val02_49610</name>
</gene>